<dbReference type="InterPro" id="IPR041881">
    <property type="entry name" value="PqqD_sf"/>
</dbReference>
<dbReference type="Pfam" id="PF05402">
    <property type="entry name" value="PqqD"/>
    <property type="match status" value="1"/>
</dbReference>
<accession>A0A841GR58</accession>
<keyword evidence="2" id="KW-1185">Reference proteome</keyword>
<dbReference type="Gene3D" id="1.10.10.1150">
    <property type="entry name" value="Coenzyme PQQ synthesis protein D (PqqD)"/>
    <property type="match status" value="1"/>
</dbReference>
<dbReference type="AlphaFoldDB" id="A0A841GR58"/>
<protein>
    <submittedName>
        <fullName evidence="1">Putative methyltransferase</fullName>
    </submittedName>
</protein>
<proteinExistence type="predicted"/>
<gene>
    <name evidence="1" type="ORF">HNQ61_001679</name>
</gene>
<reference evidence="1 2" key="1">
    <citation type="submission" date="2020-08" db="EMBL/GenBank/DDBJ databases">
        <title>Genomic Encyclopedia of Type Strains, Phase IV (KMG-IV): sequencing the most valuable type-strain genomes for metagenomic binning, comparative biology and taxonomic classification.</title>
        <authorList>
            <person name="Goeker M."/>
        </authorList>
    </citation>
    <scope>NUCLEOTIDE SEQUENCE [LARGE SCALE GENOMIC DNA]</scope>
    <source>
        <strain evidence="1 2">DSM 29007</strain>
    </source>
</reference>
<keyword evidence="1" id="KW-0489">Methyltransferase</keyword>
<dbReference type="GO" id="GO:0032259">
    <property type="term" value="P:methylation"/>
    <property type="evidence" value="ECO:0007669"/>
    <property type="project" value="UniProtKB-KW"/>
</dbReference>
<sequence>MTDPREYKVPEDILAAHLEGEAVLLNMETKNYYRLNETAAVVFKGLERGLGREALVDDLCAKFDVERADAAEAVEALLADLAARGLAAPAAE</sequence>
<dbReference type="RefSeq" id="WP_170039791.1">
    <property type="nucleotide sequence ID" value="NZ_JABDTL010000002.1"/>
</dbReference>
<dbReference type="InterPro" id="IPR008792">
    <property type="entry name" value="PQQD"/>
</dbReference>
<organism evidence="1 2">
    <name type="scientific">Longimicrobium terrae</name>
    <dbReference type="NCBI Taxonomy" id="1639882"/>
    <lineage>
        <taxon>Bacteria</taxon>
        <taxon>Pseudomonadati</taxon>
        <taxon>Gemmatimonadota</taxon>
        <taxon>Longimicrobiia</taxon>
        <taxon>Longimicrobiales</taxon>
        <taxon>Longimicrobiaceae</taxon>
        <taxon>Longimicrobium</taxon>
    </lineage>
</organism>
<dbReference type="GO" id="GO:0008168">
    <property type="term" value="F:methyltransferase activity"/>
    <property type="evidence" value="ECO:0007669"/>
    <property type="project" value="UniProtKB-KW"/>
</dbReference>
<comment type="caution">
    <text evidence="1">The sequence shown here is derived from an EMBL/GenBank/DDBJ whole genome shotgun (WGS) entry which is preliminary data.</text>
</comment>
<evidence type="ECO:0000313" key="2">
    <source>
        <dbReference type="Proteomes" id="UP000582837"/>
    </source>
</evidence>
<dbReference type="EMBL" id="JACHIA010000003">
    <property type="protein sequence ID" value="MBB6070062.1"/>
    <property type="molecule type" value="Genomic_DNA"/>
</dbReference>
<name>A0A841GR58_9BACT</name>
<dbReference type="Proteomes" id="UP000582837">
    <property type="component" value="Unassembled WGS sequence"/>
</dbReference>
<evidence type="ECO:0000313" key="1">
    <source>
        <dbReference type="EMBL" id="MBB6070062.1"/>
    </source>
</evidence>
<keyword evidence="1" id="KW-0808">Transferase</keyword>